<feature type="coiled-coil region" evidence="1">
    <location>
        <begin position="546"/>
        <end position="573"/>
    </location>
</feature>
<keyword evidence="3" id="KW-0812">Transmembrane</keyword>
<keyword evidence="1" id="KW-0175">Coiled coil</keyword>
<accession>A0A6C0D6Z4</accession>
<feature type="region of interest" description="Disordered" evidence="2">
    <location>
        <begin position="635"/>
        <end position="672"/>
    </location>
</feature>
<dbReference type="EMBL" id="MN739539">
    <property type="protein sequence ID" value="QHT11904.1"/>
    <property type="molecule type" value="Genomic_DNA"/>
</dbReference>
<organism evidence="4">
    <name type="scientific">viral metagenome</name>
    <dbReference type="NCBI Taxonomy" id="1070528"/>
    <lineage>
        <taxon>unclassified sequences</taxon>
        <taxon>metagenomes</taxon>
        <taxon>organismal metagenomes</taxon>
    </lineage>
</organism>
<feature type="compositionally biased region" description="Basic and acidic residues" evidence="2">
    <location>
        <begin position="646"/>
        <end position="656"/>
    </location>
</feature>
<keyword evidence="3" id="KW-1133">Transmembrane helix</keyword>
<evidence type="ECO:0000256" key="3">
    <source>
        <dbReference type="SAM" id="Phobius"/>
    </source>
</evidence>
<evidence type="ECO:0000256" key="2">
    <source>
        <dbReference type="SAM" id="MobiDB-lite"/>
    </source>
</evidence>
<evidence type="ECO:0000256" key="1">
    <source>
        <dbReference type="SAM" id="Coils"/>
    </source>
</evidence>
<protein>
    <submittedName>
        <fullName evidence="4">Uncharacterized protein</fullName>
    </submittedName>
</protein>
<feature type="transmembrane region" description="Helical" evidence="3">
    <location>
        <begin position="368"/>
        <end position="386"/>
    </location>
</feature>
<proteinExistence type="predicted"/>
<evidence type="ECO:0000313" key="4">
    <source>
        <dbReference type="EMBL" id="QHT11904.1"/>
    </source>
</evidence>
<keyword evidence="3" id="KW-0472">Membrane</keyword>
<name>A0A6C0D6Z4_9ZZZZ</name>
<feature type="transmembrane region" description="Helical" evidence="3">
    <location>
        <begin position="406"/>
        <end position="423"/>
    </location>
</feature>
<feature type="region of interest" description="Disordered" evidence="2">
    <location>
        <begin position="51"/>
        <end position="72"/>
    </location>
</feature>
<feature type="compositionally biased region" description="Polar residues" evidence="2">
    <location>
        <begin position="659"/>
        <end position="672"/>
    </location>
</feature>
<sequence length="787" mass="88020">MFRPPLAKNVNITVPSIFSRMKRVVHDEKEITHKVILETLTENMLSEEEITKINRSSGKKGGQKGGQKGGDTYEDLITEHRELNRNMASNIALLKEETIHEDDDDDEVTVEKFFKNYILRKLDNSFDGKIFVREILETLYENETKNQELKEIPIQEILCEKLKNYKTGSGLILKINEEKYVIPYDKECKDIIYKITNSANINFTGAVDLTKAKPQIAAVVKNKMMYLAMVADNVKHPGRHKLQTVDDITMGGDSSKSLLAELEKSPAITSMIDGEIETLRENYPSSETNASLKSAADILYKTIKDCHDFNTKFISYSKTTEHDLNLTNILDLLRETNTLIMTQQNKIAQNKQETVVNHTKKVDLVRHTMTFMILIVLAYLFVGAFSTSSPVIGVVQGLISGVTPDSVKFITMLGIVVSFLTIASQSKVVLEPLAESVVFSTDVGTKLITSAPKAVSNAPTTVRTAIDSATEKLSNAYNYFFANKIIKPISEITANTENVSSATVSAINKNTNYTEIIPENLTLPQSEKNVMEIIAKLQKKIPRELSKQAEEKLGEYKAAIEAAEKTIIGLQSKPISDDPKIQQNNIKKLKQIANMLSSLNNNTKKTGGGAFIGVAAGKAAAKSVADSFTPAWAQEQAYQPPSVPGVKEDSKTEKKSWFGKSSSTNDADVEQQDNGNSRISVISPDYIVLVVHILTKIREKDTSIDANKEYDDLKKLAEILDNVEKDKQQGKFSLKYLYNLMENIITTVEQTEKQLILPRGGNKVRRYNKTIKKHNYKKKLSKKRSRK</sequence>
<dbReference type="AlphaFoldDB" id="A0A6C0D6Z4"/>
<reference evidence="4" key="1">
    <citation type="journal article" date="2020" name="Nature">
        <title>Giant virus diversity and host interactions through global metagenomics.</title>
        <authorList>
            <person name="Schulz F."/>
            <person name="Roux S."/>
            <person name="Paez-Espino D."/>
            <person name="Jungbluth S."/>
            <person name="Walsh D.A."/>
            <person name="Denef V.J."/>
            <person name="McMahon K.D."/>
            <person name="Konstantinidis K.T."/>
            <person name="Eloe-Fadrosh E.A."/>
            <person name="Kyrpides N.C."/>
            <person name="Woyke T."/>
        </authorList>
    </citation>
    <scope>NUCLEOTIDE SEQUENCE</scope>
    <source>
        <strain evidence="4">GVMAG-M-3300023174-124</strain>
    </source>
</reference>